<dbReference type="EMBL" id="CP018047">
    <property type="protein sequence ID" value="AQU68308.1"/>
    <property type="molecule type" value="Genomic_DNA"/>
</dbReference>
<proteinExistence type="predicted"/>
<evidence type="ECO:0000313" key="4">
    <source>
        <dbReference type="EMBL" id="AQU68308.1"/>
    </source>
</evidence>
<keyword evidence="5" id="KW-1185">Reference proteome</keyword>
<keyword evidence="1 4" id="KW-0808">Transferase</keyword>
<dbReference type="GO" id="GO:0016747">
    <property type="term" value="F:acyltransferase activity, transferring groups other than amino-acyl groups"/>
    <property type="evidence" value="ECO:0007669"/>
    <property type="project" value="InterPro"/>
</dbReference>
<evidence type="ECO:0000256" key="1">
    <source>
        <dbReference type="ARBA" id="ARBA00022679"/>
    </source>
</evidence>
<feature type="domain" description="N-acetyltransferase" evidence="3">
    <location>
        <begin position="1"/>
        <end position="147"/>
    </location>
</feature>
<protein>
    <submittedName>
        <fullName evidence="4">N-acetyltransferase</fullName>
    </submittedName>
</protein>
<dbReference type="Pfam" id="PF00583">
    <property type="entry name" value="Acetyltransf_1"/>
    <property type="match status" value="1"/>
</dbReference>
<dbReference type="SUPFAM" id="SSF55729">
    <property type="entry name" value="Acyl-CoA N-acyltransferases (Nat)"/>
    <property type="match status" value="1"/>
</dbReference>
<accession>A0A1U9QVM5</accession>
<dbReference type="CDD" id="cd04301">
    <property type="entry name" value="NAT_SF"/>
    <property type="match status" value="1"/>
</dbReference>
<dbReference type="InterPro" id="IPR050832">
    <property type="entry name" value="Bact_Acetyltransf"/>
</dbReference>
<dbReference type="Proteomes" id="UP000189677">
    <property type="component" value="Chromosome"/>
</dbReference>
<organism evidence="4 5">
    <name type="scientific">Streptomyces niveus</name>
    <name type="common">Streptomyces spheroides</name>
    <dbReference type="NCBI Taxonomy" id="193462"/>
    <lineage>
        <taxon>Bacteria</taxon>
        <taxon>Bacillati</taxon>
        <taxon>Actinomycetota</taxon>
        <taxon>Actinomycetes</taxon>
        <taxon>Kitasatosporales</taxon>
        <taxon>Streptomycetaceae</taxon>
        <taxon>Streptomyces</taxon>
    </lineage>
</organism>
<dbReference type="PANTHER" id="PTHR43877:SF2">
    <property type="entry name" value="AMINOALKYLPHOSPHONATE N-ACETYLTRANSFERASE-RELATED"/>
    <property type="match status" value="1"/>
</dbReference>
<evidence type="ECO:0000259" key="3">
    <source>
        <dbReference type="PROSITE" id="PS51186"/>
    </source>
</evidence>
<dbReference type="AlphaFoldDB" id="A0A1U9QVM5"/>
<dbReference type="KEGG" id="snw:BBN63_20905"/>
<dbReference type="OrthoDB" id="9787920at2"/>
<evidence type="ECO:0000256" key="2">
    <source>
        <dbReference type="ARBA" id="ARBA00023315"/>
    </source>
</evidence>
<dbReference type="PROSITE" id="PS51186">
    <property type="entry name" value="GNAT"/>
    <property type="match status" value="1"/>
</dbReference>
<dbReference type="Gene3D" id="3.40.630.30">
    <property type="match status" value="1"/>
</dbReference>
<name>A0A1U9QVM5_STRNV</name>
<sequence>MFRVETEVDKERRALLQERMRETNTARSPVLRELRGSADDEEFPLHVWLMDESTGALAGGLAAHVWARWLHVDLLWIDETHRGTGLGTRLLAEAEDLARARGCTHARLETWDFQAPAFYRQQGYDLAGHIPDYPPGVTEFFFIKRLT</sequence>
<keyword evidence="2" id="KW-0012">Acyltransferase</keyword>
<dbReference type="InterPro" id="IPR000182">
    <property type="entry name" value="GNAT_dom"/>
</dbReference>
<dbReference type="InterPro" id="IPR016181">
    <property type="entry name" value="Acyl_CoA_acyltransferase"/>
</dbReference>
<evidence type="ECO:0000313" key="5">
    <source>
        <dbReference type="Proteomes" id="UP000189677"/>
    </source>
</evidence>
<dbReference type="RefSeq" id="WP_078076907.1">
    <property type="nucleotide sequence ID" value="NZ_CP018047.1"/>
</dbReference>
<dbReference type="PANTHER" id="PTHR43877">
    <property type="entry name" value="AMINOALKYLPHOSPHONATE N-ACETYLTRANSFERASE-RELATED-RELATED"/>
    <property type="match status" value="1"/>
</dbReference>
<gene>
    <name evidence="4" type="ORF">BBN63_20905</name>
</gene>
<reference evidence="4 5" key="1">
    <citation type="submission" date="2016-11" db="EMBL/GenBank/DDBJ databases">
        <title>Complete genome sequence of Streptomyces niveus SCSIO 3406.</title>
        <authorList>
            <person name="Zhu Q."/>
            <person name="Cheng W."/>
            <person name="Song Y."/>
            <person name="Li Q."/>
            <person name="Ju J."/>
        </authorList>
    </citation>
    <scope>NUCLEOTIDE SEQUENCE [LARGE SCALE GENOMIC DNA]</scope>
    <source>
        <strain evidence="4 5">SCSIO 3406</strain>
    </source>
</reference>